<proteinExistence type="predicted"/>
<name>A0ABY3DU84_9HYPH</name>
<keyword evidence="1" id="KW-0805">Transcription regulation</keyword>
<dbReference type="PROSITE" id="PS51077">
    <property type="entry name" value="HTH_ICLR"/>
    <property type="match status" value="1"/>
</dbReference>
<evidence type="ECO:0000256" key="3">
    <source>
        <dbReference type="ARBA" id="ARBA00023163"/>
    </source>
</evidence>
<dbReference type="Pfam" id="PF09339">
    <property type="entry name" value="HTH_IclR"/>
    <property type="match status" value="1"/>
</dbReference>
<protein>
    <submittedName>
        <fullName evidence="6">IclR family transcriptional regulator</fullName>
    </submittedName>
</protein>
<dbReference type="PROSITE" id="PS51078">
    <property type="entry name" value="ICLR_ED"/>
    <property type="match status" value="1"/>
</dbReference>
<dbReference type="InterPro" id="IPR036390">
    <property type="entry name" value="WH_DNA-bd_sf"/>
</dbReference>
<dbReference type="SMART" id="SM00346">
    <property type="entry name" value="HTH_ICLR"/>
    <property type="match status" value="1"/>
</dbReference>
<dbReference type="CDD" id="cd00090">
    <property type="entry name" value="HTH_ARSR"/>
    <property type="match status" value="1"/>
</dbReference>
<evidence type="ECO:0000256" key="2">
    <source>
        <dbReference type="ARBA" id="ARBA00023125"/>
    </source>
</evidence>
<dbReference type="InterPro" id="IPR014757">
    <property type="entry name" value="Tscrpt_reg_IclR_C"/>
</dbReference>
<evidence type="ECO:0000259" key="4">
    <source>
        <dbReference type="PROSITE" id="PS51077"/>
    </source>
</evidence>
<evidence type="ECO:0000313" key="7">
    <source>
        <dbReference type="Proteomes" id="UP000315321"/>
    </source>
</evidence>
<dbReference type="SUPFAM" id="SSF55781">
    <property type="entry name" value="GAF domain-like"/>
    <property type="match status" value="1"/>
</dbReference>
<dbReference type="EMBL" id="VMBP01000001">
    <property type="protein sequence ID" value="TSJ63967.1"/>
    <property type="molecule type" value="Genomic_DNA"/>
</dbReference>
<gene>
    <name evidence="6" type="ORF">FO470_01320</name>
</gene>
<dbReference type="PANTHER" id="PTHR30136:SF8">
    <property type="entry name" value="TRANSCRIPTIONAL REGULATORY PROTEIN"/>
    <property type="match status" value="1"/>
</dbReference>
<dbReference type="Pfam" id="PF01614">
    <property type="entry name" value="IclR_C"/>
    <property type="match status" value="1"/>
</dbReference>
<dbReference type="SUPFAM" id="SSF46785">
    <property type="entry name" value="Winged helix' DNA-binding domain"/>
    <property type="match status" value="1"/>
</dbReference>
<feature type="domain" description="IclR-ED" evidence="5">
    <location>
        <begin position="78"/>
        <end position="260"/>
    </location>
</feature>
<keyword evidence="7" id="KW-1185">Reference proteome</keyword>
<keyword evidence="3" id="KW-0804">Transcription</keyword>
<dbReference type="Gene3D" id="3.30.450.40">
    <property type="match status" value="1"/>
</dbReference>
<dbReference type="PANTHER" id="PTHR30136">
    <property type="entry name" value="HELIX-TURN-HELIX TRANSCRIPTIONAL REGULATOR, ICLR FAMILY"/>
    <property type="match status" value="1"/>
</dbReference>
<dbReference type="Proteomes" id="UP000315321">
    <property type="component" value="Unassembled WGS sequence"/>
</dbReference>
<dbReference type="Gene3D" id="1.10.10.10">
    <property type="entry name" value="Winged helix-like DNA-binding domain superfamily/Winged helix DNA-binding domain"/>
    <property type="match status" value="1"/>
</dbReference>
<organism evidence="6 7">
    <name type="scientific">Ancylobacter moscoviensis</name>
    <dbReference type="NCBI Taxonomy" id="2597768"/>
    <lineage>
        <taxon>Bacteria</taxon>
        <taxon>Pseudomonadati</taxon>
        <taxon>Pseudomonadota</taxon>
        <taxon>Alphaproteobacteria</taxon>
        <taxon>Hyphomicrobiales</taxon>
        <taxon>Xanthobacteraceae</taxon>
        <taxon>Ancylobacter</taxon>
    </lineage>
</organism>
<dbReference type="InterPro" id="IPR011991">
    <property type="entry name" value="ArsR-like_HTH"/>
</dbReference>
<evidence type="ECO:0000259" key="5">
    <source>
        <dbReference type="PROSITE" id="PS51078"/>
    </source>
</evidence>
<comment type="caution">
    <text evidence="6">The sequence shown here is derived from an EMBL/GenBank/DDBJ whole genome shotgun (WGS) entry which is preliminary data.</text>
</comment>
<feature type="domain" description="HTH iclR-type" evidence="4">
    <location>
        <begin position="15"/>
        <end position="77"/>
    </location>
</feature>
<sequence>MDSETPEKTSSGQDIQSVLQSLKILEYLAFAGAPMGVTELATALGVGKARVFRHLRTLASAGYVAQDSESEKYGLGNRWALFGPAINKQMNLSSVSKDVMRSLADRFDLTVVVSAVEGTRLTILEIVRANSTVEVVARTGTDLALHSTAQGKLLLAFGDESAREKVLRGPLPESNEFTITDPGVLREQIAVIREQGWAVAPNESLVGINALAAPIFGPQGRLIGTIALLGSIQYVPAKPSIEHVSALVDAAFKISRSLKFDR</sequence>
<dbReference type="RefSeq" id="WP_144341122.1">
    <property type="nucleotide sequence ID" value="NZ_VMBP01000001.1"/>
</dbReference>
<dbReference type="InterPro" id="IPR029016">
    <property type="entry name" value="GAF-like_dom_sf"/>
</dbReference>
<evidence type="ECO:0000313" key="6">
    <source>
        <dbReference type="EMBL" id="TSJ63967.1"/>
    </source>
</evidence>
<keyword evidence="2" id="KW-0238">DNA-binding</keyword>
<dbReference type="InterPro" id="IPR005471">
    <property type="entry name" value="Tscrpt_reg_IclR_N"/>
</dbReference>
<dbReference type="InterPro" id="IPR036388">
    <property type="entry name" value="WH-like_DNA-bd_sf"/>
</dbReference>
<accession>A0ABY3DU84</accession>
<reference evidence="6 7" key="1">
    <citation type="submission" date="2019-07" db="EMBL/GenBank/DDBJ databases">
        <authorList>
            <person name="Grouzdev D.S."/>
        </authorList>
    </citation>
    <scope>NUCLEOTIDE SEQUENCE [LARGE SCALE GENOMIC DNA]</scope>
    <source>
        <strain evidence="6 7">3C</strain>
    </source>
</reference>
<evidence type="ECO:0000256" key="1">
    <source>
        <dbReference type="ARBA" id="ARBA00023015"/>
    </source>
</evidence>
<dbReference type="InterPro" id="IPR050707">
    <property type="entry name" value="HTH_MetabolicPath_Reg"/>
</dbReference>